<dbReference type="InterPro" id="IPR010523">
    <property type="entry name" value="XylR_N"/>
</dbReference>
<dbReference type="InterPro" id="IPR058031">
    <property type="entry name" value="AAA_lid_NorR"/>
</dbReference>
<dbReference type="InterPro" id="IPR004096">
    <property type="entry name" value="V4R"/>
</dbReference>
<dbReference type="Pfam" id="PF25601">
    <property type="entry name" value="AAA_lid_14"/>
    <property type="match status" value="1"/>
</dbReference>
<sequence length="544" mass="60524">MRAEDLDLRELLSFSPAGGIIQFMGKRALLFDAVALGLLRKELIDTLGQNAARSILTRFGYAHGRRTAEALRHEFPSLLEDSQTGPRLHSLLGLVEVINNKRTDGSSGTPLVESDWLNSYEAEQHLLHLGRSDETVCWTLTGFASGFVSAWSGREVYFIETHCCAKGDAICHVQGRFKEQWGPELDEQLHYYQMESADKLLAELTEKLRTVESKLRARKRQLSCLDGDGGEEECACITARSPAMRKAIDMARRIAKVESTVVISGESGAGKERIAQLIHEGSARMGRPFVAVNCGAVTETLLESELFGYVRGAFTGAAKDTMGLFEAANGGTLFLDEIGEISPGMQVKLLRALQEREIRRVGENKPRQVDIRVVAATNRNLADEVAAGRFRQDLYYRLRVIELRIPSLRERREDILPLARIFLDESAKRSRRTITGFDAQAADQLLRYDWPGNVRELQNAMEYAVALSSGERIQVEDLPEELRMALPKPAITGTIIPLADLERDYILAAMHAMGDNKARTATALNIGIATLYRKLNEYGKGEEA</sequence>
<evidence type="ECO:0000256" key="6">
    <source>
        <dbReference type="ARBA" id="ARBA00023163"/>
    </source>
</evidence>
<evidence type="ECO:0000256" key="5">
    <source>
        <dbReference type="ARBA" id="ARBA00023159"/>
    </source>
</evidence>
<dbReference type="InterPro" id="IPR027417">
    <property type="entry name" value="P-loop_NTPase"/>
</dbReference>
<dbReference type="Pfam" id="PF02954">
    <property type="entry name" value="HTH_8"/>
    <property type="match status" value="1"/>
</dbReference>
<dbReference type="GO" id="GO:0043565">
    <property type="term" value="F:sequence-specific DNA binding"/>
    <property type="evidence" value="ECO:0007669"/>
    <property type="project" value="InterPro"/>
</dbReference>
<keyword evidence="10" id="KW-1185">Reference proteome</keyword>
<evidence type="ECO:0000256" key="4">
    <source>
        <dbReference type="ARBA" id="ARBA00023125"/>
    </source>
</evidence>
<dbReference type="InterPro" id="IPR002197">
    <property type="entry name" value="HTH_Fis"/>
</dbReference>
<keyword evidence="5" id="KW-0010">Activator</keyword>
<dbReference type="PROSITE" id="PS50045">
    <property type="entry name" value="SIGMA54_INTERACT_4"/>
    <property type="match status" value="1"/>
</dbReference>
<dbReference type="SMART" id="SM00382">
    <property type="entry name" value="AAA"/>
    <property type="match status" value="1"/>
</dbReference>
<keyword evidence="1" id="KW-0547">Nucleotide-binding</keyword>
<keyword evidence="4" id="KW-0238">DNA-binding</keyword>
<dbReference type="PROSITE" id="PS00688">
    <property type="entry name" value="SIGMA54_INTERACT_3"/>
    <property type="match status" value="1"/>
</dbReference>
<evidence type="ECO:0000256" key="1">
    <source>
        <dbReference type="ARBA" id="ARBA00022741"/>
    </source>
</evidence>
<dbReference type="OrthoDB" id="9814761at2"/>
<dbReference type="SMART" id="SM00989">
    <property type="entry name" value="V4R"/>
    <property type="match status" value="1"/>
</dbReference>
<dbReference type="FunFam" id="1.10.8.60:FF:000014">
    <property type="entry name" value="DNA-binding transcriptional regulator NtrC"/>
    <property type="match status" value="1"/>
</dbReference>
<dbReference type="Pfam" id="PF00158">
    <property type="entry name" value="Sigma54_activat"/>
    <property type="match status" value="1"/>
</dbReference>
<keyword evidence="2" id="KW-0067">ATP-binding</keyword>
<protein>
    <submittedName>
        <fullName evidence="9">Regulatory protein, Fis family</fullName>
    </submittedName>
</protein>
<dbReference type="SUPFAM" id="SSF46689">
    <property type="entry name" value="Homeodomain-like"/>
    <property type="match status" value="1"/>
</dbReference>
<dbReference type="Gene3D" id="1.10.10.60">
    <property type="entry name" value="Homeodomain-like"/>
    <property type="match status" value="1"/>
</dbReference>
<evidence type="ECO:0000256" key="2">
    <source>
        <dbReference type="ARBA" id="ARBA00022840"/>
    </source>
</evidence>
<evidence type="ECO:0000256" key="3">
    <source>
        <dbReference type="ARBA" id="ARBA00023015"/>
    </source>
</evidence>
<dbReference type="InterPro" id="IPR025662">
    <property type="entry name" value="Sigma_54_int_dom_ATP-bd_1"/>
</dbReference>
<dbReference type="PROSITE" id="PS00676">
    <property type="entry name" value="SIGMA54_INTERACT_2"/>
    <property type="match status" value="1"/>
</dbReference>
<dbReference type="Gene3D" id="1.10.8.60">
    <property type="match status" value="1"/>
</dbReference>
<dbReference type="InterPro" id="IPR025944">
    <property type="entry name" value="Sigma_54_int_dom_CS"/>
</dbReference>
<dbReference type="InterPro" id="IPR024096">
    <property type="entry name" value="NO_sig/Golgi_transp_ligand-bd"/>
</dbReference>
<dbReference type="Pfam" id="PF06505">
    <property type="entry name" value="XylR_N"/>
    <property type="match status" value="1"/>
</dbReference>
<dbReference type="PANTHER" id="PTHR32071">
    <property type="entry name" value="TRANSCRIPTIONAL REGULATORY PROTEIN"/>
    <property type="match status" value="1"/>
</dbReference>
<dbReference type="SUPFAM" id="SSF52540">
    <property type="entry name" value="P-loop containing nucleoside triphosphate hydrolases"/>
    <property type="match status" value="1"/>
</dbReference>
<feature type="domain" description="Sigma-54 factor interaction" evidence="8">
    <location>
        <begin position="237"/>
        <end position="466"/>
    </location>
</feature>
<dbReference type="RefSeq" id="WP_078789292.1">
    <property type="nucleotide sequence ID" value="NZ_FUWR01000003.1"/>
</dbReference>
<dbReference type="PROSITE" id="PS00675">
    <property type="entry name" value="SIGMA54_INTERACT_1"/>
    <property type="match status" value="1"/>
</dbReference>
<dbReference type="CDD" id="cd00009">
    <property type="entry name" value="AAA"/>
    <property type="match status" value="1"/>
</dbReference>
<dbReference type="FunFam" id="3.40.50.300:FF:000006">
    <property type="entry name" value="DNA-binding transcriptional regulator NtrC"/>
    <property type="match status" value="1"/>
</dbReference>
<dbReference type="Proteomes" id="UP000190102">
    <property type="component" value="Unassembled WGS sequence"/>
</dbReference>
<keyword evidence="7" id="KW-0175">Coiled coil</keyword>
<dbReference type="InterPro" id="IPR003593">
    <property type="entry name" value="AAA+_ATPase"/>
</dbReference>
<dbReference type="AlphaFoldDB" id="A0A1T4LRF8"/>
<dbReference type="STRING" id="115783.SAMN02745119_01020"/>
<dbReference type="Gene3D" id="3.30.1380.20">
    <property type="entry name" value="Trafficking protein particle complex subunit 3"/>
    <property type="match status" value="1"/>
</dbReference>
<evidence type="ECO:0000313" key="9">
    <source>
        <dbReference type="EMBL" id="SJZ57320.1"/>
    </source>
</evidence>
<dbReference type="GO" id="GO:0005524">
    <property type="term" value="F:ATP binding"/>
    <property type="evidence" value="ECO:0007669"/>
    <property type="project" value="UniProtKB-KW"/>
</dbReference>
<dbReference type="SUPFAM" id="SSF111126">
    <property type="entry name" value="Ligand-binding domain in the NO signalling and Golgi transport"/>
    <property type="match status" value="1"/>
</dbReference>
<name>A0A1T4LRF8_9BACT</name>
<proteinExistence type="predicted"/>
<evidence type="ECO:0000259" key="8">
    <source>
        <dbReference type="PROSITE" id="PS50045"/>
    </source>
</evidence>
<dbReference type="GO" id="GO:0006355">
    <property type="term" value="P:regulation of DNA-templated transcription"/>
    <property type="evidence" value="ECO:0007669"/>
    <property type="project" value="InterPro"/>
</dbReference>
<dbReference type="InterPro" id="IPR009057">
    <property type="entry name" value="Homeodomain-like_sf"/>
</dbReference>
<dbReference type="Pfam" id="PF02830">
    <property type="entry name" value="V4R"/>
    <property type="match status" value="1"/>
</dbReference>
<reference evidence="10" key="1">
    <citation type="submission" date="2017-02" db="EMBL/GenBank/DDBJ databases">
        <authorList>
            <person name="Varghese N."/>
            <person name="Submissions S."/>
        </authorList>
    </citation>
    <scope>NUCLEOTIDE SEQUENCE [LARGE SCALE GENOMIC DNA]</scope>
    <source>
        <strain evidence="10">ATCC BAA-34</strain>
    </source>
</reference>
<keyword evidence="6" id="KW-0804">Transcription</keyword>
<evidence type="ECO:0000256" key="7">
    <source>
        <dbReference type="SAM" id="Coils"/>
    </source>
</evidence>
<dbReference type="Gene3D" id="3.40.50.300">
    <property type="entry name" value="P-loop containing nucleotide triphosphate hydrolases"/>
    <property type="match status" value="1"/>
</dbReference>
<feature type="coiled-coil region" evidence="7">
    <location>
        <begin position="194"/>
        <end position="221"/>
    </location>
</feature>
<keyword evidence="3" id="KW-0805">Transcription regulation</keyword>
<dbReference type="EMBL" id="FUWR01000003">
    <property type="protein sequence ID" value="SJZ57320.1"/>
    <property type="molecule type" value="Genomic_DNA"/>
</dbReference>
<dbReference type="InterPro" id="IPR002078">
    <property type="entry name" value="Sigma_54_int"/>
</dbReference>
<accession>A0A1T4LRF8</accession>
<gene>
    <name evidence="9" type="ORF">SAMN02745119_01020</name>
</gene>
<dbReference type="InterPro" id="IPR025943">
    <property type="entry name" value="Sigma_54_int_dom_ATP-bd_2"/>
</dbReference>
<evidence type="ECO:0000313" key="10">
    <source>
        <dbReference type="Proteomes" id="UP000190102"/>
    </source>
</evidence>
<organism evidence="9 10">
    <name type="scientific">Trichlorobacter thiogenes</name>
    <dbReference type="NCBI Taxonomy" id="115783"/>
    <lineage>
        <taxon>Bacteria</taxon>
        <taxon>Pseudomonadati</taxon>
        <taxon>Thermodesulfobacteriota</taxon>
        <taxon>Desulfuromonadia</taxon>
        <taxon>Geobacterales</taxon>
        <taxon>Geobacteraceae</taxon>
        <taxon>Trichlorobacter</taxon>
    </lineage>
</organism>